<dbReference type="RefSeq" id="WP_139515178.1">
    <property type="nucleotide sequence ID" value="NZ_CP040896.1"/>
</dbReference>
<dbReference type="Proteomes" id="UP000305398">
    <property type="component" value="Chromosome"/>
</dbReference>
<proteinExistence type="predicted"/>
<protein>
    <recommendedName>
        <fullName evidence="3">ATP-binding protein</fullName>
    </recommendedName>
</protein>
<reference evidence="1 2" key="1">
    <citation type="submission" date="2019-06" db="EMBL/GenBank/DDBJ databases">
        <authorList>
            <person name="Srinivasan S."/>
        </authorList>
    </citation>
    <scope>NUCLEOTIDE SEQUENCE [LARGE SCALE GENOMIC DNA]</scope>
    <source>
        <strain evidence="1 2">17J68-5</strain>
    </source>
</reference>
<name>A0A5B7ZYF3_9BACT</name>
<accession>A0A5B7ZYF3</accession>
<evidence type="ECO:0008006" key="3">
    <source>
        <dbReference type="Google" id="ProtNLM"/>
    </source>
</evidence>
<evidence type="ECO:0000313" key="1">
    <source>
        <dbReference type="EMBL" id="QDA60000.1"/>
    </source>
</evidence>
<dbReference type="OrthoDB" id="856045at2"/>
<gene>
    <name evidence="1" type="ORF">FHG12_07695</name>
</gene>
<dbReference type="KEGG" id="hyj:FHG12_07695"/>
<keyword evidence="2" id="KW-1185">Reference proteome</keyword>
<dbReference type="EMBL" id="CP040896">
    <property type="protein sequence ID" value="QDA60000.1"/>
    <property type="molecule type" value="Genomic_DNA"/>
</dbReference>
<sequence length="1113" mass="120779">MPAITLKPLANFVSVRPRFGRSVHLERDLAARSATNGYFLTTSALEALQGVLRAQHTPSDRALTLIGPYGAGKSAFATFLARLVSEPAFRETAKLPDNIPEAPDLLPVPVVGSRAALGPVLLTALRHALETAPGAPAIPAALLTAESKPTPRNLANAYLAAAQAIAGAGQHMGLLLLVDEAGKFLEYAANHPQAGDIFVLQELAEAAARAPQQGQLWVLTILHQNAEAYAHRLGRAQQGEWAKVAQRFRQLPLFPSDVERMDLIGRALEQKPELHLNGAFTAQLAPVLNPQSYLLPSGLADRFPDLARAAYPLHPVTLLALPAMFRRAGQSHRSVFNFLEGQENGALGSFLQQPYDPANPAFFRLDSLFDYGRDVLLSHYTGPTARPWHEAVELVERDVAKQPLDALAVRALKCVALLSWLRELRLPASPAVLAAALGPDTPKAIKELEERGLIIWSRARSSFRLWEGGDVDVTAELSNARASLAGDVLLSAATDSSLFPLPRLVARRHAFRTGTLRPVVVEVIRPEALQVRAVQRPTELAVLLCLATDSATEFQALATAQSLAHPNLLIAIAPETEALRDAAHDLAAARVVLDNVPAIQGDRAARRELALRRYEAETNFRKEWGRLFGPALGAEGVTTPDHIPAATWYSQGQPLALTDARSFSRQLSVLADATFPSTPVLRNELLNRRQLSSAGAAARGALVKAMLDKGEQERLSFTGFPPEYAMYASVLHATGLHYQTEDGTWGWRGPAEIATDRANLRPVWKAIEKMVFGAVRLVPLAELYEKLRAAPYGVSDGLLPVLVAAFRRVHAGDTSLYREGNFLAEEKEADWELLLRRPDMFALADSRVSGARLAVVERIAQATGVKAQLVPVVRRLLKMQDSLPDFTKQTRRLPATALALRDAFQESRSPEHLLFFAAPGALGLPSWSADAAADSEQIEVFFKSLNATLSAWAEAFPAARADARDMLLKACGLSTGLESWAEAHQRIQALPNPSPTLVPLVGRCSSPDAEADLDRVLALVASRPPLLWRDVDLAAFPSHVMPFAAALQAAWGGFDSAVVPVTRPVVTATERKQVKQLVAQLDSFARPATGVHPPAHLLRAAVLQWLDELEKEQ</sequence>
<organism evidence="1 2">
    <name type="scientific">Hymenobacter jejuensis</name>
    <dbReference type="NCBI Taxonomy" id="2502781"/>
    <lineage>
        <taxon>Bacteria</taxon>
        <taxon>Pseudomonadati</taxon>
        <taxon>Bacteroidota</taxon>
        <taxon>Cytophagia</taxon>
        <taxon>Cytophagales</taxon>
        <taxon>Hymenobacteraceae</taxon>
        <taxon>Hymenobacter</taxon>
    </lineage>
</organism>
<dbReference type="AlphaFoldDB" id="A0A5B7ZYF3"/>
<evidence type="ECO:0000313" key="2">
    <source>
        <dbReference type="Proteomes" id="UP000305398"/>
    </source>
</evidence>